<reference evidence="3" key="2">
    <citation type="journal article" date="2021" name="PeerJ">
        <title>Extensive microbial diversity within the chicken gut microbiome revealed by metagenomics and culture.</title>
        <authorList>
            <person name="Gilroy R."/>
            <person name="Ravi A."/>
            <person name="Getino M."/>
            <person name="Pursley I."/>
            <person name="Horton D.L."/>
            <person name="Alikhan N.F."/>
            <person name="Baker D."/>
            <person name="Gharbi K."/>
            <person name="Hall N."/>
            <person name="Watson M."/>
            <person name="Adriaenssens E.M."/>
            <person name="Foster-Nyarko E."/>
            <person name="Jarju S."/>
            <person name="Secka A."/>
            <person name="Antonio M."/>
            <person name="Oren A."/>
            <person name="Chaudhuri R.R."/>
            <person name="La Ragione R."/>
            <person name="Hildebrand F."/>
            <person name="Pallen M.J."/>
        </authorList>
    </citation>
    <scope>NUCLEOTIDE SEQUENCE</scope>
    <source>
        <strain evidence="3">10037</strain>
    </source>
</reference>
<evidence type="ECO:0000256" key="1">
    <source>
        <dbReference type="SAM" id="MobiDB-lite"/>
    </source>
</evidence>
<reference evidence="3" key="1">
    <citation type="submission" date="2020-10" db="EMBL/GenBank/DDBJ databases">
        <authorList>
            <person name="Gilroy R."/>
        </authorList>
    </citation>
    <scope>NUCLEOTIDE SEQUENCE</scope>
    <source>
        <strain evidence="3">10037</strain>
    </source>
</reference>
<dbReference type="PANTHER" id="PTHR10953">
    <property type="entry name" value="UBIQUITIN-ACTIVATING ENZYME E1"/>
    <property type="match status" value="1"/>
</dbReference>
<sequence>MTGRYDRQKSVPGFGEKGQEALEKASVLIIGAGGLGSPASLYLAGAGVGKIGIVDGDTVNPTNLHRQILYDESLCGMNKAECAAVRLERLNGGITVTPYPFMLDRENAYGIIRDYDIIIDGCDNFPTRYLVSDICEAYGKPYIYGAVSDTCGYVSVLCHTDPAKGRMWTYRDLFPEADRGASLDGSRETVHDRNKDNRETSHENNGKTAAAKAVLGPVPGITGCCQAAETIKLVCGLGSLLCGRLWIYDTLAGVATVVEL</sequence>
<accession>A0A9D9I4A6</accession>
<dbReference type="Pfam" id="PF00899">
    <property type="entry name" value="ThiF"/>
    <property type="match status" value="1"/>
</dbReference>
<organism evidence="3 4">
    <name type="scientific">Candidatus Merdivivens pullistercoris</name>
    <dbReference type="NCBI Taxonomy" id="2840873"/>
    <lineage>
        <taxon>Bacteria</taxon>
        <taxon>Pseudomonadati</taxon>
        <taxon>Bacteroidota</taxon>
        <taxon>Bacteroidia</taxon>
        <taxon>Bacteroidales</taxon>
        <taxon>Muribaculaceae</taxon>
        <taxon>Muribaculaceae incertae sedis</taxon>
        <taxon>Candidatus Merdivivens</taxon>
    </lineage>
</organism>
<dbReference type="EMBL" id="JADIME010000052">
    <property type="protein sequence ID" value="MBO8465370.1"/>
    <property type="molecule type" value="Genomic_DNA"/>
</dbReference>
<gene>
    <name evidence="3" type="ORF">IAB93_05160</name>
</gene>
<dbReference type="GO" id="GO:0008146">
    <property type="term" value="F:sulfotransferase activity"/>
    <property type="evidence" value="ECO:0007669"/>
    <property type="project" value="TreeGrafter"/>
</dbReference>
<dbReference type="GO" id="GO:0005829">
    <property type="term" value="C:cytosol"/>
    <property type="evidence" value="ECO:0007669"/>
    <property type="project" value="TreeGrafter"/>
</dbReference>
<protein>
    <submittedName>
        <fullName evidence="3">HesA/MoeB/ThiF family protein</fullName>
    </submittedName>
</protein>
<dbReference type="InterPro" id="IPR035985">
    <property type="entry name" value="Ubiquitin-activating_enz"/>
</dbReference>
<feature type="domain" description="THIF-type NAD/FAD binding fold" evidence="2">
    <location>
        <begin position="5"/>
        <end position="251"/>
    </location>
</feature>
<dbReference type="InterPro" id="IPR045886">
    <property type="entry name" value="ThiF/MoeB/HesA"/>
</dbReference>
<evidence type="ECO:0000313" key="3">
    <source>
        <dbReference type="EMBL" id="MBO8465370.1"/>
    </source>
</evidence>
<dbReference type="Proteomes" id="UP000823597">
    <property type="component" value="Unassembled WGS sequence"/>
</dbReference>
<dbReference type="InterPro" id="IPR000594">
    <property type="entry name" value="ThiF_NAD_FAD-bd"/>
</dbReference>
<proteinExistence type="predicted"/>
<dbReference type="CDD" id="cd00757">
    <property type="entry name" value="ThiF_MoeB_HesA_family"/>
    <property type="match status" value="1"/>
</dbReference>
<dbReference type="GO" id="GO:0004792">
    <property type="term" value="F:thiosulfate-cyanide sulfurtransferase activity"/>
    <property type="evidence" value="ECO:0007669"/>
    <property type="project" value="TreeGrafter"/>
</dbReference>
<dbReference type="GO" id="GO:0008641">
    <property type="term" value="F:ubiquitin-like modifier activating enzyme activity"/>
    <property type="evidence" value="ECO:0007669"/>
    <property type="project" value="InterPro"/>
</dbReference>
<feature type="region of interest" description="Disordered" evidence="1">
    <location>
        <begin position="181"/>
        <end position="209"/>
    </location>
</feature>
<name>A0A9D9I4A6_9BACT</name>
<evidence type="ECO:0000259" key="2">
    <source>
        <dbReference type="Pfam" id="PF00899"/>
    </source>
</evidence>
<dbReference type="SUPFAM" id="SSF69572">
    <property type="entry name" value="Activating enzymes of the ubiquitin-like proteins"/>
    <property type="match status" value="1"/>
</dbReference>
<dbReference type="GO" id="GO:0016779">
    <property type="term" value="F:nucleotidyltransferase activity"/>
    <property type="evidence" value="ECO:0007669"/>
    <property type="project" value="TreeGrafter"/>
</dbReference>
<comment type="caution">
    <text evidence="3">The sequence shown here is derived from an EMBL/GenBank/DDBJ whole genome shotgun (WGS) entry which is preliminary data.</text>
</comment>
<evidence type="ECO:0000313" key="4">
    <source>
        <dbReference type="Proteomes" id="UP000823597"/>
    </source>
</evidence>
<dbReference type="AlphaFoldDB" id="A0A9D9I4A6"/>
<dbReference type="PANTHER" id="PTHR10953:SF102">
    <property type="entry name" value="ADENYLYLTRANSFERASE AND SULFURTRANSFERASE MOCS3"/>
    <property type="match status" value="1"/>
</dbReference>
<dbReference type="Gene3D" id="3.40.50.720">
    <property type="entry name" value="NAD(P)-binding Rossmann-like Domain"/>
    <property type="match status" value="1"/>
</dbReference>
<feature type="compositionally biased region" description="Basic and acidic residues" evidence="1">
    <location>
        <begin position="181"/>
        <end position="205"/>
    </location>
</feature>